<accession>A0AAW1C781</accession>
<organism evidence="1 2">
    <name type="scientific">Crotalus adamanteus</name>
    <name type="common">Eastern diamondback rattlesnake</name>
    <dbReference type="NCBI Taxonomy" id="8729"/>
    <lineage>
        <taxon>Eukaryota</taxon>
        <taxon>Metazoa</taxon>
        <taxon>Chordata</taxon>
        <taxon>Craniata</taxon>
        <taxon>Vertebrata</taxon>
        <taxon>Euteleostomi</taxon>
        <taxon>Lepidosauria</taxon>
        <taxon>Squamata</taxon>
        <taxon>Bifurcata</taxon>
        <taxon>Unidentata</taxon>
        <taxon>Episquamata</taxon>
        <taxon>Toxicofera</taxon>
        <taxon>Serpentes</taxon>
        <taxon>Colubroidea</taxon>
        <taxon>Viperidae</taxon>
        <taxon>Crotalinae</taxon>
        <taxon>Crotalus</taxon>
    </lineage>
</organism>
<dbReference type="EMBL" id="JAOTOJ010000001">
    <property type="protein sequence ID" value="KAK9410356.1"/>
    <property type="molecule type" value="Genomic_DNA"/>
</dbReference>
<comment type="caution">
    <text evidence="1">The sequence shown here is derived from an EMBL/GenBank/DDBJ whole genome shotgun (WGS) entry which is preliminary data.</text>
</comment>
<dbReference type="AlphaFoldDB" id="A0AAW1C781"/>
<dbReference type="Proteomes" id="UP001474421">
    <property type="component" value="Unassembled WGS sequence"/>
</dbReference>
<keyword evidence="2" id="KW-1185">Reference proteome</keyword>
<sequence>MYLSFDSCLALLWHHHFHLRPTHFKLLTWSR</sequence>
<evidence type="ECO:0000313" key="1">
    <source>
        <dbReference type="EMBL" id="KAK9410356.1"/>
    </source>
</evidence>
<gene>
    <name evidence="1" type="ORF">NXF25_001531</name>
</gene>
<protein>
    <submittedName>
        <fullName evidence="1">Uncharacterized protein</fullName>
    </submittedName>
</protein>
<reference evidence="1 2" key="1">
    <citation type="journal article" date="2024" name="Proc. Natl. Acad. Sci. U.S.A.">
        <title>The genetic regulatory architecture and epigenomic basis for age-related changes in rattlesnake venom.</title>
        <authorList>
            <person name="Hogan M.P."/>
            <person name="Holding M.L."/>
            <person name="Nystrom G.S."/>
            <person name="Colston T.J."/>
            <person name="Bartlett D.A."/>
            <person name="Mason A.J."/>
            <person name="Ellsworth S.A."/>
            <person name="Rautsaw R.M."/>
            <person name="Lawrence K.C."/>
            <person name="Strickland J.L."/>
            <person name="He B."/>
            <person name="Fraser P."/>
            <person name="Margres M.J."/>
            <person name="Gilbert D.M."/>
            <person name="Gibbs H.L."/>
            <person name="Parkinson C.L."/>
            <person name="Rokyta D.R."/>
        </authorList>
    </citation>
    <scope>NUCLEOTIDE SEQUENCE [LARGE SCALE GENOMIC DNA]</scope>
    <source>
        <strain evidence="1">DRR0105</strain>
    </source>
</reference>
<evidence type="ECO:0000313" key="2">
    <source>
        <dbReference type="Proteomes" id="UP001474421"/>
    </source>
</evidence>
<proteinExistence type="predicted"/>
<name>A0AAW1C781_CROAD</name>